<dbReference type="PANTHER" id="PTHR42978:SF6">
    <property type="entry name" value="QUORUM-QUENCHING LACTONASE YTNP-RELATED"/>
    <property type="match status" value="1"/>
</dbReference>
<dbReference type="Pfam" id="PF00753">
    <property type="entry name" value="Lactamase_B"/>
    <property type="match status" value="1"/>
</dbReference>
<dbReference type="PANTHER" id="PTHR42978">
    <property type="entry name" value="QUORUM-QUENCHING LACTONASE YTNP-RELATED-RELATED"/>
    <property type="match status" value="1"/>
</dbReference>
<sequence length="280" mass="31324">MSIYWRLSLSFNGTLPQDLHQLLLHTTPEEINRYLSQLFHQNPVETSINAYLIDTGDKVILVDSGFGLGFNPNSSGKMLNSLRTAGYSPEQVMDILITHQHIDHIGGLIIEGKRIFTNATIYTSQEDVDFFLKSEHQNGVNGYEKHYFSEATQALKPYIDANKVKTFSGKTELFSGITAIPAPGHTPGHSFYKVESQGKSLLFIGDLIHNAEVQLSRAEITIKYDVNEKEAASQRIQQLLEISQSKVLIAGAHLPFPGLGQIRLDQNSSYSFVPVLYQDR</sequence>
<keyword evidence="3 6" id="KW-0378">Hydrolase</keyword>
<evidence type="ECO:0000313" key="7">
    <source>
        <dbReference type="Proteomes" id="UP000240957"/>
    </source>
</evidence>
<dbReference type="AlphaFoldDB" id="A0A371YPQ5"/>
<dbReference type="InterPro" id="IPR051013">
    <property type="entry name" value="MBL_superfamily_lactonases"/>
</dbReference>
<protein>
    <submittedName>
        <fullName evidence="6">MBL fold metallo-hydrolase</fullName>
    </submittedName>
</protein>
<evidence type="ECO:0000256" key="2">
    <source>
        <dbReference type="ARBA" id="ARBA00022723"/>
    </source>
</evidence>
<evidence type="ECO:0000313" key="6">
    <source>
        <dbReference type="EMBL" id="RFC83449.1"/>
    </source>
</evidence>
<organism evidence="6 7">
    <name type="scientific">Acinetobacter sichuanensis</name>
    <dbReference type="NCBI Taxonomy" id="2136183"/>
    <lineage>
        <taxon>Bacteria</taxon>
        <taxon>Pseudomonadati</taxon>
        <taxon>Pseudomonadota</taxon>
        <taxon>Gammaproteobacteria</taxon>
        <taxon>Moraxellales</taxon>
        <taxon>Moraxellaceae</taxon>
        <taxon>Acinetobacter</taxon>
    </lineage>
</organism>
<evidence type="ECO:0000256" key="3">
    <source>
        <dbReference type="ARBA" id="ARBA00022801"/>
    </source>
</evidence>
<comment type="caution">
    <text evidence="6">The sequence shown here is derived from an EMBL/GenBank/DDBJ whole genome shotgun (WGS) entry which is preliminary data.</text>
</comment>
<dbReference type="SUPFAM" id="SSF56281">
    <property type="entry name" value="Metallo-hydrolase/oxidoreductase"/>
    <property type="match status" value="1"/>
</dbReference>
<dbReference type="InterPro" id="IPR001279">
    <property type="entry name" value="Metallo-B-lactamas"/>
</dbReference>
<dbReference type="OrthoDB" id="5443440at2"/>
<comment type="similarity">
    <text evidence="1">Belongs to the metallo-beta-lactamase superfamily.</text>
</comment>
<evidence type="ECO:0000259" key="5">
    <source>
        <dbReference type="SMART" id="SM00849"/>
    </source>
</evidence>
<reference evidence="6 7" key="1">
    <citation type="submission" date="2018-08" db="EMBL/GenBank/DDBJ databases">
        <title>The draft genome of Acinetobacter sichuanensis strain WCHAc060041.</title>
        <authorList>
            <person name="Qin J."/>
            <person name="Feng Y."/>
            <person name="Zong Z."/>
        </authorList>
    </citation>
    <scope>NUCLEOTIDE SEQUENCE [LARGE SCALE GENOMIC DNA]</scope>
    <source>
        <strain evidence="6 7">WCHAc060041</strain>
    </source>
</reference>
<evidence type="ECO:0000256" key="4">
    <source>
        <dbReference type="ARBA" id="ARBA00022833"/>
    </source>
</evidence>
<proteinExistence type="inferred from homology"/>
<dbReference type="SMART" id="SM00849">
    <property type="entry name" value="Lactamase_B"/>
    <property type="match status" value="1"/>
</dbReference>
<dbReference type="Gene3D" id="3.60.15.10">
    <property type="entry name" value="Ribonuclease Z/Hydroxyacylglutathione hydrolase-like"/>
    <property type="match status" value="1"/>
</dbReference>
<gene>
    <name evidence="6" type="ORF">C9E89_011405</name>
</gene>
<dbReference type="InterPro" id="IPR036866">
    <property type="entry name" value="RibonucZ/Hydroxyglut_hydro"/>
</dbReference>
<dbReference type="EMBL" id="PYIX02000017">
    <property type="protein sequence ID" value="RFC83449.1"/>
    <property type="molecule type" value="Genomic_DNA"/>
</dbReference>
<keyword evidence="4" id="KW-0862">Zinc</keyword>
<evidence type="ECO:0000256" key="1">
    <source>
        <dbReference type="ARBA" id="ARBA00007749"/>
    </source>
</evidence>
<accession>A0A371YPQ5</accession>
<feature type="domain" description="Metallo-beta-lactamase" evidence="5">
    <location>
        <begin position="47"/>
        <end position="253"/>
    </location>
</feature>
<dbReference type="GO" id="GO:0016787">
    <property type="term" value="F:hydrolase activity"/>
    <property type="evidence" value="ECO:0007669"/>
    <property type="project" value="UniProtKB-KW"/>
</dbReference>
<dbReference type="CDD" id="cd07720">
    <property type="entry name" value="OPHC2-like_MBL-fold"/>
    <property type="match status" value="1"/>
</dbReference>
<keyword evidence="2" id="KW-0479">Metal-binding</keyword>
<dbReference type="GO" id="GO:0046872">
    <property type="term" value="F:metal ion binding"/>
    <property type="evidence" value="ECO:0007669"/>
    <property type="project" value="UniProtKB-KW"/>
</dbReference>
<dbReference type="Proteomes" id="UP000240957">
    <property type="component" value="Unassembled WGS sequence"/>
</dbReference>
<name>A0A371YPQ5_9GAMM</name>